<dbReference type="EMBL" id="MDVB01000059">
    <property type="protein sequence ID" value="PIT15534.1"/>
    <property type="molecule type" value="Genomic_DNA"/>
</dbReference>
<evidence type="ECO:0000313" key="4">
    <source>
        <dbReference type="Proteomes" id="UP000231293"/>
    </source>
</evidence>
<dbReference type="InterPro" id="IPR036249">
    <property type="entry name" value="Thioredoxin-like_sf"/>
</dbReference>
<dbReference type="CDD" id="cd03188">
    <property type="entry name" value="GST_C_Beta"/>
    <property type="match status" value="1"/>
</dbReference>
<dbReference type="InterPro" id="IPR004046">
    <property type="entry name" value="GST_C"/>
</dbReference>
<dbReference type="RefSeq" id="WP_100091395.1">
    <property type="nucleotide sequence ID" value="NZ_MDVB01000059.1"/>
</dbReference>
<dbReference type="SFLD" id="SFLDG01150">
    <property type="entry name" value="Main.1:_Beta-like"/>
    <property type="match status" value="1"/>
</dbReference>
<dbReference type="Gene3D" id="1.20.1050.10">
    <property type="match status" value="1"/>
</dbReference>
<reference evidence="3 4" key="1">
    <citation type="journal article" date="2017" name="MBio">
        <title>Type VI secretion-mediated competition in the bee gut microbiome.</title>
        <authorList>
            <person name="Steele M.I."/>
            <person name="Kwong W.K."/>
            <person name="Powell J.E."/>
            <person name="Whiteley M."/>
            <person name="Moran N.A."/>
        </authorList>
    </citation>
    <scope>NUCLEOTIDE SEQUENCE [LARGE SCALE GENOMIC DNA]</scope>
    <source>
        <strain evidence="3 4">App2-2</strain>
    </source>
</reference>
<dbReference type="PROSITE" id="PS50405">
    <property type="entry name" value="GST_CTER"/>
    <property type="match status" value="1"/>
</dbReference>
<dbReference type="SUPFAM" id="SSF47616">
    <property type="entry name" value="GST C-terminal domain-like"/>
    <property type="match status" value="1"/>
</dbReference>
<dbReference type="Gene3D" id="3.40.30.10">
    <property type="entry name" value="Glutaredoxin"/>
    <property type="match status" value="1"/>
</dbReference>
<dbReference type="InterPro" id="IPR004045">
    <property type="entry name" value="Glutathione_S-Trfase_N"/>
</dbReference>
<sequence>MLKLYYIAGTCSFVPHVALQWSGLEYTAEVVGRDKVKSAEYLALNPQGQVPVLTDGNWALSQNIAIIDYINDLAPNKGIYGATADNDPKTRAKARQWLAFANSDLHSGFKPIFGAARMIEGEEAQNKLQANACAAVAKMFASVDTVLAQQDYLTGNSISIADVYVYIEMRWAQRCKIDLSQYHNLNAFYQRVEADAGVAAVVKAQRLI</sequence>
<dbReference type="Pfam" id="PF13409">
    <property type="entry name" value="GST_N_2"/>
    <property type="match status" value="1"/>
</dbReference>
<feature type="domain" description="GST N-terminal" evidence="1">
    <location>
        <begin position="1"/>
        <end position="78"/>
    </location>
</feature>
<dbReference type="PANTHER" id="PTHR44051:SF8">
    <property type="entry name" value="GLUTATHIONE S-TRANSFERASE GSTA"/>
    <property type="match status" value="1"/>
</dbReference>
<dbReference type="GO" id="GO:0016740">
    <property type="term" value="F:transferase activity"/>
    <property type="evidence" value="ECO:0007669"/>
    <property type="project" value="UniProtKB-KW"/>
</dbReference>
<accession>A0A2N9WU53</accession>
<evidence type="ECO:0000313" key="3">
    <source>
        <dbReference type="EMBL" id="PIT15534.1"/>
    </source>
</evidence>
<dbReference type="InterPro" id="IPR036282">
    <property type="entry name" value="Glutathione-S-Trfase_C_sf"/>
</dbReference>
<evidence type="ECO:0000259" key="1">
    <source>
        <dbReference type="PROSITE" id="PS50404"/>
    </source>
</evidence>
<protein>
    <submittedName>
        <fullName evidence="3">Glutathione S-transferase</fullName>
    </submittedName>
</protein>
<dbReference type="SFLD" id="SFLDG00358">
    <property type="entry name" value="Main_(cytGST)"/>
    <property type="match status" value="1"/>
</dbReference>
<dbReference type="InterPro" id="IPR040079">
    <property type="entry name" value="Glutathione_S-Trfase"/>
</dbReference>
<dbReference type="Pfam" id="PF00043">
    <property type="entry name" value="GST_C"/>
    <property type="match status" value="1"/>
</dbReference>
<dbReference type="SFLD" id="SFLDS00019">
    <property type="entry name" value="Glutathione_Transferase_(cytos"/>
    <property type="match status" value="1"/>
</dbReference>
<dbReference type="Proteomes" id="UP000231293">
    <property type="component" value="Unassembled WGS sequence"/>
</dbReference>
<evidence type="ECO:0000259" key="2">
    <source>
        <dbReference type="PROSITE" id="PS50405"/>
    </source>
</evidence>
<dbReference type="InterPro" id="IPR010987">
    <property type="entry name" value="Glutathione-S-Trfase_C-like"/>
</dbReference>
<gene>
    <name evidence="3" type="ORF">BGI32_05600</name>
</gene>
<proteinExistence type="predicted"/>
<organism evidence="3 4">
    <name type="scientific">Snodgrassella alvi</name>
    <dbReference type="NCBI Taxonomy" id="1196083"/>
    <lineage>
        <taxon>Bacteria</taxon>
        <taxon>Pseudomonadati</taxon>
        <taxon>Pseudomonadota</taxon>
        <taxon>Betaproteobacteria</taxon>
        <taxon>Neisseriales</taxon>
        <taxon>Neisseriaceae</taxon>
        <taxon>Snodgrassella</taxon>
    </lineage>
</organism>
<keyword evidence="3" id="KW-0808">Transferase</keyword>
<dbReference type="SUPFAM" id="SSF52833">
    <property type="entry name" value="Thioredoxin-like"/>
    <property type="match status" value="1"/>
</dbReference>
<dbReference type="PROSITE" id="PS50404">
    <property type="entry name" value="GST_NTER"/>
    <property type="match status" value="1"/>
</dbReference>
<comment type="caution">
    <text evidence="3">The sequence shown here is derived from an EMBL/GenBank/DDBJ whole genome shotgun (WGS) entry which is preliminary data.</text>
</comment>
<name>A0A2N9WU53_9NEIS</name>
<dbReference type="CDD" id="cd03057">
    <property type="entry name" value="GST_N_Beta"/>
    <property type="match status" value="1"/>
</dbReference>
<dbReference type="AlphaFoldDB" id="A0A2N9WU53"/>
<feature type="domain" description="GST C-terminal" evidence="2">
    <location>
        <begin position="87"/>
        <end position="208"/>
    </location>
</feature>
<dbReference type="PANTHER" id="PTHR44051">
    <property type="entry name" value="GLUTATHIONE S-TRANSFERASE-RELATED"/>
    <property type="match status" value="1"/>
</dbReference>